<dbReference type="InterPro" id="IPR001247">
    <property type="entry name" value="ExoRNase_PH_dom1"/>
</dbReference>
<dbReference type="Pfam" id="PF01138">
    <property type="entry name" value="RNase_PH"/>
    <property type="match status" value="2"/>
</dbReference>
<evidence type="ECO:0000256" key="2">
    <source>
        <dbReference type="ARBA" id="ARBA00022679"/>
    </source>
</evidence>
<comment type="similarity">
    <text evidence="1 5">Belongs to the polyribonucleotide nucleotidyltransferase family.</text>
</comment>
<dbReference type="InterPro" id="IPR012340">
    <property type="entry name" value="NA-bd_OB-fold"/>
</dbReference>
<keyword evidence="3 5" id="KW-0548">Nucleotidyltransferase</keyword>
<dbReference type="SUPFAM" id="SSF54791">
    <property type="entry name" value="Eukaryotic type KH-domain (KH-domain type I)"/>
    <property type="match status" value="1"/>
</dbReference>
<dbReference type="InterPro" id="IPR027408">
    <property type="entry name" value="PNPase/RNase_PH_dom_sf"/>
</dbReference>
<keyword evidence="5" id="KW-0963">Cytoplasm</keyword>
<dbReference type="SUPFAM" id="SSF55666">
    <property type="entry name" value="Ribonuclease PH domain 2-like"/>
    <property type="match status" value="2"/>
</dbReference>
<dbReference type="GO" id="GO:0006396">
    <property type="term" value="P:RNA processing"/>
    <property type="evidence" value="ECO:0007669"/>
    <property type="project" value="InterPro"/>
</dbReference>
<dbReference type="PROSITE" id="PS50084">
    <property type="entry name" value="KH_TYPE_1"/>
    <property type="match status" value="1"/>
</dbReference>
<gene>
    <name evidence="5" type="primary">pnp</name>
    <name evidence="7" type="ORF">J120_02900</name>
</gene>
<dbReference type="InterPro" id="IPR036612">
    <property type="entry name" value="KH_dom_type_1_sf"/>
</dbReference>
<dbReference type="PROSITE" id="PS50126">
    <property type="entry name" value="S1"/>
    <property type="match status" value="1"/>
</dbReference>
<dbReference type="FunFam" id="3.30.230.70:FF:000001">
    <property type="entry name" value="Polyribonucleotide nucleotidyltransferase"/>
    <property type="match status" value="1"/>
</dbReference>
<dbReference type="InterPro" id="IPR020568">
    <property type="entry name" value="Ribosomal_Su5_D2-typ_SF"/>
</dbReference>
<feature type="domain" description="S1 motif" evidence="6">
    <location>
        <begin position="623"/>
        <end position="692"/>
    </location>
</feature>
<comment type="function">
    <text evidence="5">Involved in mRNA degradation. Catalyzes the phosphorolysis of single-stranded polyribonucleotides processively in the 3'- to 5'-direction.</text>
</comment>
<comment type="catalytic activity">
    <reaction evidence="5">
        <text>RNA(n+1) + phosphate = RNA(n) + a ribonucleoside 5'-diphosphate</text>
        <dbReference type="Rhea" id="RHEA:22096"/>
        <dbReference type="Rhea" id="RHEA-COMP:14527"/>
        <dbReference type="Rhea" id="RHEA-COMP:17342"/>
        <dbReference type="ChEBI" id="CHEBI:43474"/>
        <dbReference type="ChEBI" id="CHEBI:57930"/>
        <dbReference type="ChEBI" id="CHEBI:140395"/>
        <dbReference type="EC" id="2.7.7.8"/>
    </reaction>
</comment>
<dbReference type="GO" id="GO:0000287">
    <property type="term" value="F:magnesium ion binding"/>
    <property type="evidence" value="ECO:0007669"/>
    <property type="project" value="UniProtKB-UniRule"/>
</dbReference>
<evidence type="ECO:0000313" key="8">
    <source>
        <dbReference type="Proteomes" id="UP000032214"/>
    </source>
</evidence>
<dbReference type="SUPFAM" id="SSF54211">
    <property type="entry name" value="Ribosomal protein S5 domain 2-like"/>
    <property type="match status" value="2"/>
</dbReference>
<keyword evidence="8" id="KW-1185">Reference proteome</keyword>
<dbReference type="Pfam" id="PF03725">
    <property type="entry name" value="RNase_PH_C"/>
    <property type="match status" value="1"/>
</dbReference>
<evidence type="ECO:0000256" key="4">
    <source>
        <dbReference type="ARBA" id="ARBA00022884"/>
    </source>
</evidence>
<dbReference type="SUPFAM" id="SSF46915">
    <property type="entry name" value="Polynucleotide phosphorylase/guanosine pentaphosphate synthase (PNPase/GPSI), domain 3"/>
    <property type="match status" value="1"/>
</dbReference>
<dbReference type="GO" id="GO:0004654">
    <property type="term" value="F:polyribonucleotide nucleotidyltransferase activity"/>
    <property type="evidence" value="ECO:0007669"/>
    <property type="project" value="UniProtKB-UniRule"/>
</dbReference>
<dbReference type="Gene3D" id="2.40.50.140">
    <property type="entry name" value="Nucleic acid-binding proteins"/>
    <property type="match status" value="1"/>
</dbReference>
<sequence length="692" mass="75836">MVQTFRLPGFEYEVEIGKFARQADGAVWIRQGGTVVLATAVCSPSKDFPGFLPLTIEYRELFSAAGKIPGGYFKREGKATDKEVLTGRLIDRAIRPLFPSNYFDQIQVVTNVYSYDKEHLPATLGLIATSLALAISKIPFMGPVGVIEVARVDNQWVYSPRFSQTQRSDVRMIVAGTNEGITMVEGSSAGISEKDIIDILFGAHEKIKEQIAWQNSVVEQVGVAKLAITHSYDWNTWQAKIDQFLTAPRVQSSYIPDKIQRNEYLSALREEFIKDNEQEITDQKLPLAVVDYMIDMILKDKITDLILELSKRVDGRSYDQIRPISVEVGLLPFTHGSALFTRGRTQALVSATLGGGQDEQRLEGIIEDDSKDGAFMLHYNFPPFSVGEVRAMRGPGRREVGHGHLAASALRAVLPSRENFPYTIRIVADMLESDGSTSMATVCGSTMALMQAGVPISAMVSGIAMGLLKNKAGSFAVLSDISGFEDAFGLMDFKVAGTQDSVTAVQMDIKYKGGLTREVFEVALAQAKKGRAHILERMRTVMTAPNPTLSDLVPKLITLKVATDKIGAIIGGGGKTIREIIEKTRTTIDIEDDGLVKIFGGPDADLELAISWVKTLAGQIEPNALFVGKVKRIADFGLFVELVPGTDGLVHISSIPREEQRTFLQNAKVGDIVNVQVVDYDEATGRIRLKIV</sequence>
<protein>
    <recommendedName>
        <fullName evidence="5">Polyribonucleotide nucleotidyltransferase</fullName>
        <ecNumber evidence="5">2.7.7.8</ecNumber>
    </recommendedName>
    <alternativeName>
        <fullName evidence="5">Polynucleotide phosphorylase</fullName>
        <shortName evidence="5">PNPase</shortName>
    </alternativeName>
</protein>
<dbReference type="GO" id="GO:0005829">
    <property type="term" value="C:cytosol"/>
    <property type="evidence" value="ECO:0007669"/>
    <property type="project" value="TreeGrafter"/>
</dbReference>
<dbReference type="InterPro" id="IPR003029">
    <property type="entry name" value="S1_domain"/>
</dbReference>
<dbReference type="EC" id="2.7.7.8" evidence="5"/>
<accession>A0A0D2K4X1</accession>
<dbReference type="EMBL" id="ARQD01000002">
    <property type="protein sequence ID" value="KIX85242.1"/>
    <property type="molecule type" value="Genomic_DNA"/>
</dbReference>
<dbReference type="AlphaFoldDB" id="A0A0D2K4X1"/>
<comment type="subcellular location">
    <subcellularLocation>
        <location evidence="5">Cytoplasm</location>
    </subcellularLocation>
</comment>
<reference evidence="7 8" key="1">
    <citation type="journal article" date="2013" name="Proc. Natl. Acad. Sci. U.S.A.">
        <title>Candidate phylum TM6 genome recovered from a hospital sink biofilm provides genomic insights into this uncultivated phylum.</title>
        <authorList>
            <person name="McLean J.S."/>
            <person name="Lombardo M.J."/>
            <person name="Badger J.H."/>
            <person name="Edlund A."/>
            <person name="Novotny M."/>
            <person name="Yee-Greenbaum J."/>
            <person name="Vyahhi N."/>
            <person name="Hall A.P."/>
            <person name="Yang Y."/>
            <person name="Dupont C.L."/>
            <person name="Ziegler M.G."/>
            <person name="Chitsaz H."/>
            <person name="Allen A.E."/>
            <person name="Yooseph S."/>
            <person name="Tesler G."/>
            <person name="Pevzner P.A."/>
            <person name="Friedman R.M."/>
            <person name="Nealson K.H."/>
            <person name="Venter J.C."/>
            <person name="Lasken R.S."/>
        </authorList>
    </citation>
    <scope>NUCLEOTIDE SEQUENCE [LARGE SCALE GENOMIC DNA]</scope>
    <source>
        <strain evidence="7 8">TM6SC1</strain>
    </source>
</reference>
<comment type="caution">
    <text evidence="7">The sequence shown here is derived from an EMBL/GenBank/DDBJ whole genome shotgun (WGS) entry which is preliminary data.</text>
</comment>
<dbReference type="GO" id="GO:0006402">
    <property type="term" value="P:mRNA catabolic process"/>
    <property type="evidence" value="ECO:0007669"/>
    <property type="project" value="UniProtKB-UniRule"/>
</dbReference>
<keyword evidence="5" id="KW-0479">Metal-binding</keyword>
<proteinExistence type="inferred from homology"/>
<dbReference type="GO" id="GO:0003723">
    <property type="term" value="F:RNA binding"/>
    <property type="evidence" value="ECO:0007669"/>
    <property type="project" value="UniProtKB-UniRule"/>
</dbReference>
<dbReference type="NCBIfam" id="NF008805">
    <property type="entry name" value="PRK11824.1"/>
    <property type="match status" value="1"/>
</dbReference>
<dbReference type="SUPFAM" id="SSF50249">
    <property type="entry name" value="Nucleic acid-binding proteins"/>
    <property type="match status" value="1"/>
</dbReference>
<evidence type="ECO:0000256" key="5">
    <source>
        <dbReference type="HAMAP-Rule" id="MF_01595"/>
    </source>
</evidence>
<keyword evidence="2 5" id="KW-0808">Transferase</keyword>
<feature type="binding site" evidence="5">
    <location>
        <position position="486"/>
    </location>
    <ligand>
        <name>Mg(2+)</name>
        <dbReference type="ChEBI" id="CHEBI:18420"/>
    </ligand>
</feature>
<name>A0A0D2K4X1_9BACT</name>
<dbReference type="STRING" id="1306947.J120_02900"/>
<dbReference type="CDD" id="cd11364">
    <property type="entry name" value="RNase_PH_PNPase_2"/>
    <property type="match status" value="1"/>
</dbReference>
<dbReference type="InterPro" id="IPR004088">
    <property type="entry name" value="KH_dom_type_1"/>
</dbReference>
<dbReference type="InterPro" id="IPR012162">
    <property type="entry name" value="PNPase"/>
</dbReference>
<evidence type="ECO:0000256" key="1">
    <source>
        <dbReference type="ARBA" id="ARBA00007404"/>
    </source>
</evidence>
<comment type="cofactor">
    <cofactor evidence="5">
        <name>Mg(2+)</name>
        <dbReference type="ChEBI" id="CHEBI:18420"/>
    </cofactor>
</comment>
<dbReference type="FunFam" id="3.30.1370.10:FF:000001">
    <property type="entry name" value="Polyribonucleotide nucleotidyltransferase"/>
    <property type="match status" value="1"/>
</dbReference>
<dbReference type="Gene3D" id="3.30.1370.10">
    <property type="entry name" value="K Homology domain, type 1"/>
    <property type="match status" value="1"/>
</dbReference>
<evidence type="ECO:0000313" key="7">
    <source>
        <dbReference type="EMBL" id="KIX85242.1"/>
    </source>
</evidence>
<dbReference type="PANTHER" id="PTHR11252">
    <property type="entry name" value="POLYRIBONUCLEOTIDE NUCLEOTIDYLTRANSFERASE"/>
    <property type="match status" value="1"/>
</dbReference>
<dbReference type="SMART" id="SM00322">
    <property type="entry name" value="KH"/>
    <property type="match status" value="1"/>
</dbReference>
<dbReference type="InterPro" id="IPR004087">
    <property type="entry name" value="KH_dom"/>
</dbReference>
<dbReference type="InterPro" id="IPR036345">
    <property type="entry name" value="ExoRNase_PH_dom2_sf"/>
</dbReference>
<dbReference type="Proteomes" id="UP000032214">
    <property type="component" value="Unassembled WGS sequence"/>
</dbReference>
<feature type="binding site" evidence="5">
    <location>
        <position position="492"/>
    </location>
    <ligand>
        <name>Mg(2+)</name>
        <dbReference type="ChEBI" id="CHEBI:18420"/>
    </ligand>
</feature>
<dbReference type="InterPro" id="IPR015847">
    <property type="entry name" value="ExoRNase_PH_dom2"/>
</dbReference>
<dbReference type="NCBIfam" id="TIGR03591">
    <property type="entry name" value="polynuc_phos"/>
    <property type="match status" value="1"/>
</dbReference>
<dbReference type="Pfam" id="PF00013">
    <property type="entry name" value="KH_1"/>
    <property type="match status" value="1"/>
</dbReference>
<evidence type="ECO:0000259" key="6">
    <source>
        <dbReference type="PROSITE" id="PS50126"/>
    </source>
</evidence>
<dbReference type="Pfam" id="PF00575">
    <property type="entry name" value="S1"/>
    <property type="match status" value="1"/>
</dbReference>
<evidence type="ECO:0000256" key="3">
    <source>
        <dbReference type="ARBA" id="ARBA00022695"/>
    </source>
</evidence>
<dbReference type="Gene3D" id="3.30.230.70">
    <property type="entry name" value="GHMP Kinase, N-terminal domain"/>
    <property type="match status" value="2"/>
</dbReference>
<dbReference type="HAMAP" id="MF_01595">
    <property type="entry name" value="PNPase"/>
    <property type="match status" value="1"/>
</dbReference>
<keyword evidence="5" id="KW-0460">Magnesium</keyword>
<dbReference type="SMART" id="SM00316">
    <property type="entry name" value="S1"/>
    <property type="match status" value="1"/>
</dbReference>
<keyword evidence="4 5" id="KW-0694">RNA-binding</keyword>
<organism evidence="7 8">
    <name type="scientific">candidate division TM6 bacterium JCVI TM6SC1</name>
    <dbReference type="NCBI Taxonomy" id="1306947"/>
    <lineage>
        <taxon>Bacteria</taxon>
        <taxon>Candidatus Babelota</taxon>
        <taxon>Vermiphilus</taxon>
    </lineage>
</organism>
<dbReference type="InterPro" id="IPR036456">
    <property type="entry name" value="PNPase_PH_RNA-bd_sf"/>
</dbReference>
<dbReference type="eggNOG" id="COG1185">
    <property type="taxonomic scope" value="Bacteria"/>
</dbReference>
<dbReference type="PANTHER" id="PTHR11252:SF0">
    <property type="entry name" value="POLYRIBONUCLEOTIDE NUCLEOTIDYLTRANSFERASE 1, MITOCHONDRIAL"/>
    <property type="match status" value="1"/>
</dbReference>
<dbReference type="PIRSF" id="PIRSF005499">
    <property type="entry name" value="PNPase"/>
    <property type="match status" value="1"/>
</dbReference>
<dbReference type="GO" id="GO:0000175">
    <property type="term" value="F:3'-5'-RNA exonuclease activity"/>
    <property type="evidence" value="ECO:0007669"/>
    <property type="project" value="TreeGrafter"/>
</dbReference>
<dbReference type="CDD" id="cd02393">
    <property type="entry name" value="KH-I_PNPase"/>
    <property type="match status" value="1"/>
</dbReference>